<evidence type="ECO:0000256" key="2">
    <source>
        <dbReference type="ARBA" id="ARBA00009446"/>
    </source>
</evidence>
<protein>
    <recommendedName>
        <fullName evidence="3">DNA topoisomerase</fullName>
        <ecNumber evidence="3">5.6.2.1</ecNumber>
    </recommendedName>
    <alternativeName>
        <fullName evidence="14">Omega-protein</fullName>
    </alternativeName>
    <alternativeName>
        <fullName evidence="13">Relaxing enzyme</fullName>
    </alternativeName>
    <alternativeName>
        <fullName evidence="11">Swivelase</fullName>
    </alternativeName>
    <alternativeName>
        <fullName evidence="12">Untwisting enzyme</fullName>
    </alternativeName>
</protein>
<dbReference type="Pfam" id="PF01131">
    <property type="entry name" value="Topoisom_bac"/>
    <property type="match status" value="1"/>
</dbReference>
<dbReference type="Pfam" id="PF01751">
    <property type="entry name" value="Toprim"/>
    <property type="match status" value="1"/>
</dbReference>
<evidence type="ECO:0000313" key="17">
    <source>
        <dbReference type="EMBL" id="KRM62228.1"/>
    </source>
</evidence>
<evidence type="ECO:0000256" key="10">
    <source>
        <dbReference type="ARBA" id="ARBA00023235"/>
    </source>
</evidence>
<evidence type="ECO:0000259" key="15">
    <source>
        <dbReference type="PROSITE" id="PS50880"/>
    </source>
</evidence>
<keyword evidence="10 17" id="KW-0413">Isomerase</keyword>
<evidence type="ECO:0000313" key="18">
    <source>
        <dbReference type="Proteomes" id="UP000051733"/>
    </source>
</evidence>
<dbReference type="Gene3D" id="1.10.290.10">
    <property type="entry name" value="Topoisomerase I, domain 4"/>
    <property type="match status" value="1"/>
</dbReference>
<dbReference type="InterPro" id="IPR006171">
    <property type="entry name" value="TOPRIM_dom"/>
</dbReference>
<dbReference type="InterPro" id="IPR013497">
    <property type="entry name" value="Topo_IA_cen"/>
</dbReference>
<dbReference type="PATRIC" id="fig|1423813.3.peg.14"/>
<evidence type="ECO:0000256" key="7">
    <source>
        <dbReference type="ARBA" id="ARBA00022833"/>
    </source>
</evidence>
<dbReference type="Proteomes" id="UP000051733">
    <property type="component" value="Unassembled WGS sequence"/>
</dbReference>
<evidence type="ECO:0000256" key="9">
    <source>
        <dbReference type="ARBA" id="ARBA00023125"/>
    </source>
</evidence>
<dbReference type="SMART" id="SM00436">
    <property type="entry name" value="TOP1Bc"/>
    <property type="match status" value="1"/>
</dbReference>
<evidence type="ECO:0000256" key="5">
    <source>
        <dbReference type="ARBA" id="ARBA00022737"/>
    </source>
</evidence>
<dbReference type="PROSITE" id="PS52039">
    <property type="entry name" value="TOPO_IA_2"/>
    <property type="match status" value="1"/>
</dbReference>
<dbReference type="EMBL" id="AYYY01000007">
    <property type="protein sequence ID" value="KRM62228.1"/>
    <property type="molecule type" value="Genomic_DNA"/>
</dbReference>
<evidence type="ECO:0000256" key="8">
    <source>
        <dbReference type="ARBA" id="ARBA00023029"/>
    </source>
</evidence>
<dbReference type="GO" id="GO:0006281">
    <property type="term" value="P:DNA repair"/>
    <property type="evidence" value="ECO:0007669"/>
    <property type="project" value="TreeGrafter"/>
</dbReference>
<keyword evidence="6" id="KW-0863">Zinc-finger</keyword>
<keyword evidence="18" id="KW-1185">Reference proteome</keyword>
<dbReference type="GO" id="GO:0008270">
    <property type="term" value="F:zinc ion binding"/>
    <property type="evidence" value="ECO:0007669"/>
    <property type="project" value="UniProtKB-KW"/>
</dbReference>
<sequence length="695" mass="80276">MEVKMTKRLVLAEKPSVAKDLARILKATQQHKTYFEGDQYIVTWAFGHLLTLKMPEDLNQDWQQWQMEQLPMIPKQIGIKPLPKTRNQLKAIAQLSKRSDVTEGIIATDSGRAGELLARWILQWVKFNKPLKRLWISSQTEQAVKAGFANLKPAKNYDNLYRSELARTKADWLIGLNVTRALTLKYDDNLNSGRVQTPTLSLVNQAQIKVEQFKPQEFYGVYMLVDGARTKVQLQHALDLDTREKAEDLIKQLKSSQAIVEHVVTKQKSIPAPLPYDLTEIQRVANVKYQYSAHKTLSLIQSLYETHKVVSYPRTDSRYLSTDLKATMKDRLRVVAGFNEDAQQMLKTGAQIRLTSVFNNEKVSDHYALIPTEERPRFDKMSTDETRMYRLIVERFLGLFAEPERSEITKTTIKTGQYQFNFQYQRIVEPGWQFEQTAQPIVKKLTEGQTVTPKYEFKKEYTKAPNLISEGELLSQMDQHHLGTPATRAEIIEKLIKSELMERQGRQLHVTPKGQQLLKLVNPSLATPELTARWESSLEKIAQGDQSPETFIQGIEADTRQLVKEIKSSTAEYHDYALTNKICPECGQKLRERNTRDGKIYICSNPDCKYRRRKDPKTSNHRCPNCHRKMQIIDGPKGAFFRCKYDGTTEKMMDKKTRKKKMGKHETQRLMNQINQEDDEAESPLAAALKNFYQN</sequence>
<evidence type="ECO:0000256" key="13">
    <source>
        <dbReference type="ARBA" id="ARBA00032235"/>
    </source>
</evidence>
<keyword evidence="9" id="KW-0238">DNA-binding</keyword>
<dbReference type="GO" id="GO:0003677">
    <property type="term" value="F:DNA binding"/>
    <property type="evidence" value="ECO:0007669"/>
    <property type="project" value="UniProtKB-KW"/>
</dbReference>
<dbReference type="InterPro" id="IPR034144">
    <property type="entry name" value="TOPRIM_TopoIII"/>
</dbReference>
<dbReference type="GO" id="GO:0006265">
    <property type="term" value="P:DNA topological change"/>
    <property type="evidence" value="ECO:0007669"/>
    <property type="project" value="InterPro"/>
</dbReference>
<evidence type="ECO:0000256" key="11">
    <source>
        <dbReference type="ARBA" id="ARBA00030003"/>
    </source>
</evidence>
<dbReference type="PROSITE" id="PS50880">
    <property type="entry name" value="TOPRIM"/>
    <property type="match status" value="1"/>
</dbReference>
<dbReference type="AlphaFoldDB" id="A0A0R2A9E0"/>
<accession>A0A0R2A9E0</accession>
<dbReference type="PRINTS" id="PR00417">
    <property type="entry name" value="PRTPISMRASEI"/>
</dbReference>
<dbReference type="InterPro" id="IPR023406">
    <property type="entry name" value="Topo_IA_AS"/>
</dbReference>
<evidence type="ECO:0000256" key="6">
    <source>
        <dbReference type="ARBA" id="ARBA00022771"/>
    </source>
</evidence>
<dbReference type="Pfam" id="PF01396">
    <property type="entry name" value="Zn_ribbon_Top1"/>
    <property type="match status" value="2"/>
</dbReference>
<dbReference type="GO" id="GO:0043597">
    <property type="term" value="C:cytoplasmic replication fork"/>
    <property type="evidence" value="ECO:0007669"/>
    <property type="project" value="TreeGrafter"/>
</dbReference>
<name>A0A0R2A9E0_9LACO</name>
<proteinExistence type="inferred from homology"/>
<dbReference type="Gene3D" id="3.40.50.140">
    <property type="match status" value="1"/>
</dbReference>
<dbReference type="EC" id="5.6.2.1" evidence="3"/>
<dbReference type="CDD" id="cd00186">
    <property type="entry name" value="TOP1Ac"/>
    <property type="match status" value="1"/>
</dbReference>
<dbReference type="Gene3D" id="2.70.20.10">
    <property type="entry name" value="Topoisomerase I, domain 3"/>
    <property type="match status" value="1"/>
</dbReference>
<dbReference type="PROSITE" id="PS00396">
    <property type="entry name" value="TOPO_IA_1"/>
    <property type="match status" value="1"/>
</dbReference>
<comment type="caution">
    <text evidence="17">The sequence shown here is derived from an EMBL/GenBank/DDBJ whole genome shotgun (WGS) entry which is preliminary data.</text>
</comment>
<dbReference type="SMART" id="SM00437">
    <property type="entry name" value="TOP1Ac"/>
    <property type="match status" value="1"/>
</dbReference>
<dbReference type="InterPro" id="IPR013824">
    <property type="entry name" value="Topo_IA_cen_sub1"/>
</dbReference>
<evidence type="ECO:0000256" key="1">
    <source>
        <dbReference type="ARBA" id="ARBA00000213"/>
    </source>
</evidence>
<evidence type="ECO:0000256" key="4">
    <source>
        <dbReference type="ARBA" id="ARBA00022723"/>
    </source>
</evidence>
<keyword evidence="4" id="KW-0479">Metal-binding</keyword>
<dbReference type="Gene3D" id="1.10.460.10">
    <property type="entry name" value="Topoisomerase I, domain 2"/>
    <property type="match status" value="1"/>
</dbReference>
<dbReference type="NCBIfam" id="NF005829">
    <property type="entry name" value="PRK07726.1"/>
    <property type="match status" value="1"/>
</dbReference>
<dbReference type="InterPro" id="IPR013825">
    <property type="entry name" value="Topo_IA_cen_sub2"/>
</dbReference>
<gene>
    <name evidence="17" type="ORF">FC26_GL000014</name>
</gene>
<dbReference type="CDD" id="cd03362">
    <property type="entry name" value="TOPRIM_TopoIA_TopoIII"/>
    <property type="match status" value="1"/>
</dbReference>
<reference evidence="17 18" key="1">
    <citation type="journal article" date="2015" name="Genome Announc.">
        <title>Expanding the biotechnology potential of lactobacilli through comparative genomics of 213 strains and associated genera.</title>
        <authorList>
            <person name="Sun Z."/>
            <person name="Harris H.M."/>
            <person name="McCann A."/>
            <person name="Guo C."/>
            <person name="Argimon S."/>
            <person name="Zhang W."/>
            <person name="Yang X."/>
            <person name="Jeffery I.B."/>
            <person name="Cooney J.C."/>
            <person name="Kagawa T.F."/>
            <person name="Liu W."/>
            <person name="Song Y."/>
            <person name="Salvetti E."/>
            <person name="Wrobel A."/>
            <person name="Rasinkangas P."/>
            <person name="Parkhill J."/>
            <person name="Rea M.C."/>
            <person name="O'Sullivan O."/>
            <person name="Ritari J."/>
            <person name="Douillard F.P."/>
            <person name="Paul Ross R."/>
            <person name="Yang R."/>
            <person name="Briner A.E."/>
            <person name="Felis G.E."/>
            <person name="de Vos W.M."/>
            <person name="Barrangou R."/>
            <person name="Klaenhammer T.R."/>
            <person name="Caufield P.W."/>
            <person name="Cui Y."/>
            <person name="Zhang H."/>
            <person name="O'Toole P.W."/>
        </authorList>
    </citation>
    <scope>NUCLEOTIDE SEQUENCE [LARGE SCALE GENOMIC DNA]</scope>
    <source>
        <strain evidence="17 18">DSM 20634</strain>
    </source>
</reference>
<dbReference type="SMART" id="SM00493">
    <property type="entry name" value="TOPRIM"/>
    <property type="match status" value="1"/>
</dbReference>
<comment type="similarity">
    <text evidence="2">Belongs to the type IA topoisomerase family.</text>
</comment>
<evidence type="ECO:0000259" key="16">
    <source>
        <dbReference type="PROSITE" id="PS52039"/>
    </source>
</evidence>
<keyword evidence="5" id="KW-0677">Repeat</keyword>
<dbReference type="STRING" id="1423813.FC26_GL000014"/>
<evidence type="ECO:0000256" key="14">
    <source>
        <dbReference type="ARBA" id="ARBA00032877"/>
    </source>
</evidence>
<evidence type="ECO:0000256" key="12">
    <source>
        <dbReference type="ARBA" id="ARBA00031985"/>
    </source>
</evidence>
<keyword evidence="7" id="KW-0862">Zinc</keyword>
<organism evidence="17 18">
    <name type="scientific">Paucilactobacillus vaccinostercus DSM 20634</name>
    <dbReference type="NCBI Taxonomy" id="1423813"/>
    <lineage>
        <taxon>Bacteria</taxon>
        <taxon>Bacillati</taxon>
        <taxon>Bacillota</taxon>
        <taxon>Bacilli</taxon>
        <taxon>Lactobacillales</taxon>
        <taxon>Lactobacillaceae</taxon>
        <taxon>Paucilactobacillus</taxon>
    </lineage>
</organism>
<dbReference type="PANTHER" id="PTHR11390:SF21">
    <property type="entry name" value="DNA TOPOISOMERASE 3-ALPHA"/>
    <property type="match status" value="1"/>
</dbReference>
<dbReference type="GO" id="GO:0006310">
    <property type="term" value="P:DNA recombination"/>
    <property type="evidence" value="ECO:0007669"/>
    <property type="project" value="TreeGrafter"/>
</dbReference>
<dbReference type="PANTHER" id="PTHR11390">
    <property type="entry name" value="PROKARYOTIC DNA TOPOISOMERASE"/>
    <property type="match status" value="1"/>
</dbReference>
<dbReference type="InterPro" id="IPR013498">
    <property type="entry name" value="Topo_IA_Znf"/>
</dbReference>
<feature type="domain" description="Topo IA-type catalytic" evidence="16">
    <location>
        <begin position="157"/>
        <end position="563"/>
    </location>
</feature>
<dbReference type="InterPro" id="IPR003601">
    <property type="entry name" value="Topo_IA_2"/>
</dbReference>
<dbReference type="SUPFAM" id="SSF56712">
    <property type="entry name" value="Prokaryotic type I DNA topoisomerase"/>
    <property type="match status" value="1"/>
</dbReference>
<dbReference type="InterPro" id="IPR003602">
    <property type="entry name" value="Topo_IA_DNA-bd_dom"/>
</dbReference>
<dbReference type="InterPro" id="IPR023405">
    <property type="entry name" value="Topo_IA_core_domain"/>
</dbReference>
<keyword evidence="8" id="KW-0799">Topoisomerase</keyword>
<dbReference type="InterPro" id="IPR000380">
    <property type="entry name" value="Topo_IA"/>
</dbReference>
<dbReference type="GO" id="GO:0003917">
    <property type="term" value="F:DNA topoisomerase type I (single strand cut, ATP-independent) activity"/>
    <property type="evidence" value="ECO:0007669"/>
    <property type="project" value="UniProtKB-EC"/>
</dbReference>
<dbReference type="InterPro" id="IPR013826">
    <property type="entry name" value="Topo_IA_cen_sub3"/>
</dbReference>
<comment type="catalytic activity">
    <reaction evidence="1">
        <text>ATP-independent breakage of single-stranded DNA, followed by passage and rejoining.</text>
        <dbReference type="EC" id="5.6.2.1"/>
    </reaction>
</comment>
<feature type="domain" description="Toprim" evidence="15">
    <location>
        <begin position="7"/>
        <end position="140"/>
    </location>
</feature>
<evidence type="ECO:0000256" key="3">
    <source>
        <dbReference type="ARBA" id="ARBA00012891"/>
    </source>
</evidence>